<organism evidence="1">
    <name type="scientific">Kitasatospora sp. CMC57</name>
    <dbReference type="NCBI Taxonomy" id="3231513"/>
    <lineage>
        <taxon>Bacteria</taxon>
        <taxon>Bacillati</taxon>
        <taxon>Actinomycetota</taxon>
        <taxon>Actinomycetes</taxon>
        <taxon>Kitasatosporales</taxon>
        <taxon>Streptomycetaceae</taxon>
        <taxon>Kitasatospora</taxon>
    </lineage>
</organism>
<geneLocation type="plasmid" evidence="1">
    <name>pCMC57_01</name>
</geneLocation>
<name>A0AB33K4B9_9ACTN</name>
<dbReference type="KEGG" id="kic:KCMC57_64210"/>
<gene>
    <name evidence="1" type="ORF">KCMC57_64210</name>
</gene>
<proteinExistence type="predicted"/>
<dbReference type="EMBL" id="AP035882">
    <property type="protein sequence ID" value="BFP50053.1"/>
    <property type="molecule type" value="Genomic_DNA"/>
</dbReference>
<protein>
    <submittedName>
        <fullName evidence="1">Uncharacterized protein</fullName>
    </submittedName>
</protein>
<reference evidence="1" key="1">
    <citation type="submission" date="2024-07" db="EMBL/GenBank/DDBJ databases">
        <title>Complete genome sequences of cellulolytic bacteria, Kitasatospora sp. CMC57 and Streptomyces sp. CMC78, isolated from Japanese agricultural soil.</title>
        <authorList>
            <person name="Hashimoto T."/>
            <person name="Ito M."/>
            <person name="Iwamoto M."/>
            <person name="Fukahori D."/>
            <person name="Shoda T."/>
            <person name="Sakoda M."/>
            <person name="Morohoshi T."/>
            <person name="Mitsuboshi M."/>
            <person name="Nishizawa T."/>
        </authorList>
    </citation>
    <scope>NUCLEOTIDE SEQUENCE</scope>
    <source>
        <strain evidence="1">CMC57</strain>
        <plasmid evidence="1">pCMC57_01</plasmid>
    </source>
</reference>
<evidence type="ECO:0000313" key="1">
    <source>
        <dbReference type="EMBL" id="BFP50053.1"/>
    </source>
</evidence>
<dbReference type="RefSeq" id="WP_407992443.1">
    <property type="nucleotide sequence ID" value="NZ_AP035882.1"/>
</dbReference>
<keyword evidence="1" id="KW-0614">Plasmid</keyword>
<dbReference type="AlphaFoldDB" id="A0AB33K4B9"/>
<accession>A0AB33K4B9</accession>
<sequence length="263" mass="29040">MTTRDETLDTFEAQLRTAFAAALQSTPAGQLADVLTDTALAILDDNACTQYAEQVVNETHLKAMDFRNGMAMELEPSQDMVAAWVGAARGMLGDAPNYSETPIEMEVKVAESPESFVFILQRVGKLTPHQARLRAEARVAELEAELAAERDAALNAPQLRHCLYPACLREFDAMATLSGRPPQRESWSGAGWLPMTAAVGYVCPDHAHLVASDTHRPRWTRPEGNEQPAVLRCACDWASPPTRWPRYGVAAWQNHLAEIQETR</sequence>